<dbReference type="Gene3D" id="1.10.630.10">
    <property type="entry name" value="Cytochrome P450"/>
    <property type="match status" value="1"/>
</dbReference>
<evidence type="ECO:0000313" key="1">
    <source>
        <dbReference type="EMBL" id="OJA08115.1"/>
    </source>
</evidence>
<protein>
    <submittedName>
        <fullName evidence="1">Uncharacterized protein</fullName>
    </submittedName>
</protein>
<accession>A0A1J8PJY0</accession>
<dbReference type="OrthoDB" id="2789670at2759"/>
<dbReference type="GO" id="GO:0004497">
    <property type="term" value="F:monooxygenase activity"/>
    <property type="evidence" value="ECO:0007669"/>
    <property type="project" value="InterPro"/>
</dbReference>
<sequence>MIANLIDDPQNYYSHFGTFTLSVVMQAVYDYVTSARDDPMVRLVEDVMAYRLSVITQERVMLLKAFPFLLKLPDWCWGSKIKRDARDSITHVNNMINVPFRLISFAHNPESWIALWDGKVFEKETVKVEG</sequence>
<reference evidence="1 2" key="1">
    <citation type="submission" date="2016-03" db="EMBL/GenBank/DDBJ databases">
        <title>Comparative genomics of the ectomycorrhizal sister species Rhizopogon vinicolor and Rhizopogon vesiculosus (Basidiomycota: Boletales) reveals a divergence of the mating type B locus.</title>
        <authorList>
            <person name="Mujic A.B."/>
            <person name="Kuo A."/>
            <person name="Tritt A."/>
            <person name="Lipzen A."/>
            <person name="Chen C."/>
            <person name="Johnson J."/>
            <person name="Sharma A."/>
            <person name="Barry K."/>
            <person name="Grigoriev I.V."/>
            <person name="Spatafora J.W."/>
        </authorList>
    </citation>
    <scope>NUCLEOTIDE SEQUENCE [LARGE SCALE GENOMIC DNA]</scope>
    <source>
        <strain evidence="1 2">AM-OR11-056</strain>
    </source>
</reference>
<evidence type="ECO:0000313" key="2">
    <source>
        <dbReference type="Proteomes" id="UP000183567"/>
    </source>
</evidence>
<dbReference type="InterPro" id="IPR036396">
    <property type="entry name" value="Cyt_P450_sf"/>
</dbReference>
<dbReference type="AlphaFoldDB" id="A0A1J8PJY0"/>
<comment type="caution">
    <text evidence="1">The sequence shown here is derived from an EMBL/GenBank/DDBJ whole genome shotgun (WGS) entry which is preliminary data.</text>
</comment>
<gene>
    <name evidence="1" type="ORF">AZE42_11116</name>
</gene>
<keyword evidence="2" id="KW-1185">Reference proteome</keyword>
<dbReference type="GO" id="GO:0005506">
    <property type="term" value="F:iron ion binding"/>
    <property type="evidence" value="ECO:0007669"/>
    <property type="project" value="InterPro"/>
</dbReference>
<organism evidence="1 2">
    <name type="scientific">Rhizopogon vesiculosus</name>
    <dbReference type="NCBI Taxonomy" id="180088"/>
    <lineage>
        <taxon>Eukaryota</taxon>
        <taxon>Fungi</taxon>
        <taxon>Dikarya</taxon>
        <taxon>Basidiomycota</taxon>
        <taxon>Agaricomycotina</taxon>
        <taxon>Agaricomycetes</taxon>
        <taxon>Agaricomycetidae</taxon>
        <taxon>Boletales</taxon>
        <taxon>Suillineae</taxon>
        <taxon>Rhizopogonaceae</taxon>
        <taxon>Rhizopogon</taxon>
    </lineage>
</organism>
<dbReference type="EMBL" id="LVVM01006430">
    <property type="protein sequence ID" value="OJA08115.1"/>
    <property type="molecule type" value="Genomic_DNA"/>
</dbReference>
<dbReference type="GO" id="GO:0020037">
    <property type="term" value="F:heme binding"/>
    <property type="evidence" value="ECO:0007669"/>
    <property type="project" value="InterPro"/>
</dbReference>
<dbReference type="GO" id="GO:0016705">
    <property type="term" value="F:oxidoreductase activity, acting on paired donors, with incorporation or reduction of molecular oxygen"/>
    <property type="evidence" value="ECO:0007669"/>
    <property type="project" value="InterPro"/>
</dbReference>
<proteinExistence type="predicted"/>
<dbReference type="STRING" id="180088.A0A1J8PJY0"/>
<dbReference type="Proteomes" id="UP000183567">
    <property type="component" value="Unassembled WGS sequence"/>
</dbReference>
<name>A0A1J8PJY0_9AGAM</name>